<proteinExistence type="predicted"/>
<gene>
    <name evidence="1" type="ORF">SDC9_149579</name>
</gene>
<evidence type="ECO:0000313" key="1">
    <source>
        <dbReference type="EMBL" id="MPN02363.1"/>
    </source>
</evidence>
<protein>
    <submittedName>
        <fullName evidence="1">Uncharacterized protein</fullName>
    </submittedName>
</protein>
<name>A0A645EP91_9ZZZZ</name>
<comment type="caution">
    <text evidence="1">The sequence shown here is derived from an EMBL/GenBank/DDBJ whole genome shotgun (WGS) entry which is preliminary data.</text>
</comment>
<dbReference type="AlphaFoldDB" id="A0A645EP91"/>
<organism evidence="1">
    <name type="scientific">bioreactor metagenome</name>
    <dbReference type="NCBI Taxonomy" id="1076179"/>
    <lineage>
        <taxon>unclassified sequences</taxon>
        <taxon>metagenomes</taxon>
        <taxon>ecological metagenomes</taxon>
    </lineage>
</organism>
<sequence length="216" mass="24493">MRKLHHVQIGLTCQHMVLRQAGHQGFGSQRENRQIIGRKTDVQKTYVEVARRQRPQLLAGGHLVHAQFHVGTLQLERPAVLRHLPVHHRPGDAHIQPPLGALRHAAHHIGGALHLRQHLARLQQKGFARRSEGDVLGIALHQHDAQVFLQRFERRAQWRLGDEQALRCAAEMALLGQHHEVAQQMGLHERDVLHPSIVRAGRCLSSHRVLRGNALQ</sequence>
<accession>A0A645EP91</accession>
<dbReference type="EMBL" id="VSSQ01048308">
    <property type="protein sequence ID" value="MPN02363.1"/>
    <property type="molecule type" value="Genomic_DNA"/>
</dbReference>
<reference evidence="1" key="1">
    <citation type="submission" date="2019-08" db="EMBL/GenBank/DDBJ databases">
        <authorList>
            <person name="Kucharzyk K."/>
            <person name="Murdoch R.W."/>
            <person name="Higgins S."/>
            <person name="Loffler F."/>
        </authorList>
    </citation>
    <scope>NUCLEOTIDE SEQUENCE</scope>
</reference>